<organism evidence="4 5">
    <name type="scientific">Candidatus Avelusimicrobium gallicola</name>
    <dbReference type="NCBI Taxonomy" id="2562704"/>
    <lineage>
        <taxon>Bacteria</taxon>
        <taxon>Pseudomonadati</taxon>
        <taxon>Elusimicrobiota</taxon>
        <taxon>Elusimicrobia</taxon>
        <taxon>Elusimicrobiales</taxon>
        <taxon>Elusimicrobiaceae</taxon>
        <taxon>Candidatus Avelusimicrobium</taxon>
    </lineage>
</organism>
<feature type="domain" description="AMP-activated protein kinase glycogen-binding" evidence="3">
    <location>
        <begin position="136"/>
        <end position="195"/>
    </location>
</feature>
<evidence type="ECO:0000313" key="5">
    <source>
        <dbReference type="Proteomes" id="UP000196368"/>
    </source>
</evidence>
<sequence length="207" mass="23039">MENENLDLDIKPAGNKDLWLFLIIVDIIFLCVFGFFLYKHFSARLFDAPAAAATVEQTEVVEVPEISETDVVAGTEAIVVESVAAAPVSNEELETKPAPVKEPEVKPAEQTQPAAAQEKKESIVVKVNPKSKYRRVTFRWFGEGNKVSVVSGFTMAKPKPLKKRGDYWETTLSIAPGTYKFLYVVDGKNKLDPYSEEKDGRSLLVIE</sequence>
<dbReference type="Pfam" id="PF16561">
    <property type="entry name" value="AMPK1_CBM"/>
    <property type="match status" value="1"/>
</dbReference>
<gene>
    <name evidence="4" type="ORF">B5F75_04860</name>
</gene>
<protein>
    <recommendedName>
        <fullName evidence="3">AMP-activated protein kinase glycogen-binding domain-containing protein</fullName>
    </recommendedName>
</protein>
<keyword evidence="5" id="KW-1185">Reference proteome</keyword>
<proteinExistence type="predicted"/>
<dbReference type="InterPro" id="IPR014756">
    <property type="entry name" value="Ig_E-set"/>
</dbReference>
<evidence type="ECO:0000256" key="2">
    <source>
        <dbReference type="SAM" id="Phobius"/>
    </source>
</evidence>
<dbReference type="RefSeq" id="WP_087288534.1">
    <property type="nucleotide sequence ID" value="NZ_NFJD01000003.1"/>
</dbReference>
<feature type="compositionally biased region" description="Basic and acidic residues" evidence="1">
    <location>
        <begin position="93"/>
        <end position="107"/>
    </location>
</feature>
<dbReference type="EMBL" id="NFJD01000003">
    <property type="protein sequence ID" value="OUO56527.1"/>
    <property type="molecule type" value="Genomic_DNA"/>
</dbReference>
<dbReference type="InterPro" id="IPR032640">
    <property type="entry name" value="AMPK1_CBM"/>
</dbReference>
<keyword evidence="2" id="KW-0812">Transmembrane</keyword>
<keyword evidence="2" id="KW-0472">Membrane</keyword>
<evidence type="ECO:0000259" key="3">
    <source>
        <dbReference type="Pfam" id="PF16561"/>
    </source>
</evidence>
<accession>A0A1Y4DBL1</accession>
<dbReference type="CDD" id="cd02859">
    <property type="entry name" value="E_set_AMPKbeta_like_N"/>
    <property type="match status" value="1"/>
</dbReference>
<feature type="region of interest" description="Disordered" evidence="1">
    <location>
        <begin position="90"/>
        <end position="119"/>
    </location>
</feature>
<evidence type="ECO:0000256" key="1">
    <source>
        <dbReference type="SAM" id="MobiDB-lite"/>
    </source>
</evidence>
<keyword evidence="2" id="KW-1133">Transmembrane helix</keyword>
<dbReference type="Gene3D" id="2.60.40.10">
    <property type="entry name" value="Immunoglobulins"/>
    <property type="match status" value="1"/>
</dbReference>
<feature type="transmembrane region" description="Helical" evidence="2">
    <location>
        <begin position="18"/>
        <end position="38"/>
    </location>
</feature>
<reference evidence="5" key="1">
    <citation type="submission" date="2017-04" db="EMBL/GenBank/DDBJ databases">
        <title>Function of individual gut microbiota members based on whole genome sequencing of pure cultures obtained from chicken caecum.</title>
        <authorList>
            <person name="Medvecky M."/>
            <person name="Cejkova D."/>
            <person name="Polansky O."/>
            <person name="Karasova D."/>
            <person name="Kubasova T."/>
            <person name="Cizek A."/>
            <person name="Rychlik I."/>
        </authorList>
    </citation>
    <scope>NUCLEOTIDE SEQUENCE [LARGE SCALE GENOMIC DNA]</scope>
    <source>
        <strain evidence="5">An273</strain>
    </source>
</reference>
<evidence type="ECO:0000313" key="4">
    <source>
        <dbReference type="EMBL" id="OUO56527.1"/>
    </source>
</evidence>
<dbReference type="InterPro" id="IPR013783">
    <property type="entry name" value="Ig-like_fold"/>
</dbReference>
<dbReference type="SUPFAM" id="SSF81296">
    <property type="entry name" value="E set domains"/>
    <property type="match status" value="1"/>
</dbReference>
<dbReference type="AlphaFoldDB" id="A0A1Y4DBL1"/>
<dbReference type="Proteomes" id="UP000196368">
    <property type="component" value="Unassembled WGS sequence"/>
</dbReference>
<name>A0A1Y4DBL1_9BACT</name>
<dbReference type="OrthoDB" id="9811945at2"/>
<comment type="caution">
    <text evidence="4">The sequence shown here is derived from an EMBL/GenBank/DDBJ whole genome shotgun (WGS) entry which is preliminary data.</text>
</comment>